<evidence type="ECO:0000256" key="3">
    <source>
        <dbReference type="ARBA" id="ARBA00022475"/>
    </source>
</evidence>
<feature type="domain" description="EamA" evidence="8">
    <location>
        <begin position="12"/>
        <end position="151"/>
    </location>
</feature>
<keyword evidence="10" id="KW-1185">Reference proteome</keyword>
<feature type="transmembrane region" description="Helical" evidence="7">
    <location>
        <begin position="103"/>
        <end position="123"/>
    </location>
</feature>
<keyword evidence="6 7" id="KW-0472">Membrane</keyword>
<dbReference type="InterPro" id="IPR037185">
    <property type="entry name" value="EmrE-like"/>
</dbReference>
<dbReference type="InterPro" id="IPR000620">
    <property type="entry name" value="EamA_dom"/>
</dbReference>
<dbReference type="AlphaFoldDB" id="A0A0R1KK08"/>
<evidence type="ECO:0000256" key="6">
    <source>
        <dbReference type="ARBA" id="ARBA00023136"/>
    </source>
</evidence>
<dbReference type="PANTHER" id="PTHR32322:SF18">
    <property type="entry name" value="S-ADENOSYLMETHIONINE_S-ADENOSYLHOMOCYSTEINE TRANSPORTER"/>
    <property type="match status" value="1"/>
</dbReference>
<feature type="transmembrane region" description="Helical" evidence="7">
    <location>
        <begin position="135"/>
        <end position="153"/>
    </location>
</feature>
<evidence type="ECO:0000256" key="7">
    <source>
        <dbReference type="SAM" id="Phobius"/>
    </source>
</evidence>
<evidence type="ECO:0000256" key="4">
    <source>
        <dbReference type="ARBA" id="ARBA00022692"/>
    </source>
</evidence>
<feature type="transmembrane region" description="Helical" evidence="7">
    <location>
        <begin position="79"/>
        <end position="97"/>
    </location>
</feature>
<feature type="transmembrane region" description="Helical" evidence="7">
    <location>
        <begin position="226"/>
        <end position="245"/>
    </location>
</feature>
<dbReference type="InterPro" id="IPR050638">
    <property type="entry name" value="AA-Vitamin_Transporters"/>
</dbReference>
<name>A0A0R1KK08_9LACO</name>
<proteinExistence type="inferred from homology"/>
<evidence type="ECO:0000259" key="8">
    <source>
        <dbReference type="Pfam" id="PF00892"/>
    </source>
</evidence>
<dbReference type="EMBL" id="AZDZ01000002">
    <property type="protein sequence ID" value="KRK80913.1"/>
    <property type="molecule type" value="Genomic_DNA"/>
</dbReference>
<keyword evidence="4 7" id="KW-0812">Transmembrane</keyword>
<protein>
    <submittedName>
        <fullName evidence="9">DMT family permease</fullName>
    </submittedName>
</protein>
<evidence type="ECO:0000313" key="9">
    <source>
        <dbReference type="EMBL" id="KRK80913.1"/>
    </source>
</evidence>
<feature type="transmembrane region" description="Helical" evidence="7">
    <location>
        <begin position="257"/>
        <end position="275"/>
    </location>
</feature>
<comment type="caution">
    <text evidence="9">The sequence shown here is derived from an EMBL/GenBank/DDBJ whole genome shotgun (WGS) entry which is preliminary data.</text>
</comment>
<feature type="transmembrane region" description="Helical" evidence="7">
    <location>
        <begin position="193"/>
        <end position="214"/>
    </location>
</feature>
<keyword evidence="5 7" id="KW-1133">Transmembrane helix</keyword>
<dbReference type="PANTHER" id="PTHR32322">
    <property type="entry name" value="INNER MEMBRANE TRANSPORTER"/>
    <property type="match status" value="1"/>
</dbReference>
<dbReference type="STRING" id="1423775.FD03_GL001048"/>
<comment type="similarity">
    <text evidence="2">Belongs to the EamA transporter family.</text>
</comment>
<evidence type="ECO:0000313" key="10">
    <source>
        <dbReference type="Proteomes" id="UP000051248"/>
    </source>
</evidence>
<evidence type="ECO:0000256" key="2">
    <source>
        <dbReference type="ARBA" id="ARBA00007362"/>
    </source>
</evidence>
<accession>A0A0R1KK08</accession>
<feature type="transmembrane region" description="Helical" evidence="7">
    <location>
        <begin position="281"/>
        <end position="299"/>
    </location>
</feature>
<dbReference type="Proteomes" id="UP000051248">
    <property type="component" value="Unassembled WGS sequence"/>
</dbReference>
<reference evidence="9 10" key="1">
    <citation type="journal article" date="2015" name="Genome Announc.">
        <title>Expanding the biotechnology potential of lactobacilli through comparative genomics of 213 strains and associated genera.</title>
        <authorList>
            <person name="Sun Z."/>
            <person name="Harris H.M."/>
            <person name="McCann A."/>
            <person name="Guo C."/>
            <person name="Argimon S."/>
            <person name="Zhang W."/>
            <person name="Yang X."/>
            <person name="Jeffery I.B."/>
            <person name="Cooney J.C."/>
            <person name="Kagawa T.F."/>
            <person name="Liu W."/>
            <person name="Song Y."/>
            <person name="Salvetti E."/>
            <person name="Wrobel A."/>
            <person name="Rasinkangas P."/>
            <person name="Parkhill J."/>
            <person name="Rea M.C."/>
            <person name="O'Sullivan O."/>
            <person name="Ritari J."/>
            <person name="Douillard F.P."/>
            <person name="Paul Ross R."/>
            <person name="Yang R."/>
            <person name="Briner A.E."/>
            <person name="Felis G.E."/>
            <person name="de Vos W.M."/>
            <person name="Barrangou R."/>
            <person name="Klaenhammer T.R."/>
            <person name="Caufield P.W."/>
            <person name="Cui Y."/>
            <person name="Zhang H."/>
            <person name="O'Toole P.W."/>
        </authorList>
    </citation>
    <scope>NUCLEOTIDE SEQUENCE [LARGE SCALE GENOMIC DNA]</scope>
    <source>
        <strain evidence="9 10">DSM 19682</strain>
    </source>
</reference>
<dbReference type="SUPFAM" id="SSF103481">
    <property type="entry name" value="Multidrug resistance efflux transporter EmrE"/>
    <property type="match status" value="2"/>
</dbReference>
<evidence type="ECO:0000256" key="5">
    <source>
        <dbReference type="ARBA" id="ARBA00022989"/>
    </source>
</evidence>
<feature type="domain" description="EamA" evidence="8">
    <location>
        <begin position="164"/>
        <end position="297"/>
    </location>
</feature>
<dbReference type="eggNOG" id="COG0697">
    <property type="taxonomic scope" value="Bacteria"/>
</dbReference>
<keyword evidence="3" id="KW-1003">Cell membrane</keyword>
<sequence>MENKMGKSKKLVGILMAAFGAFLFGIGGVVAGDLLGRKIISASSLVSFRLTFGGLILLIIFFIKDRQQLFDVFKNKRNILTLIAFGVFGLLFAQSMYTLSVSLGNPAVATVLQSLSPSVMILMTVMFEKSKPSKYLIGAILLSIFGTFLLVTNGNMNELSVSTMAVVCGLLSAVGVANFTFIPRKLVKENQTIIIVGLGLFIGGVIGNFISPFWQVSSAATAWDWAEIAFIAIFSTAIAYAIYLGSLNYIEPILTSLLDILEPLTASVASVVFLGTTLYSVQLVGIAVVILSVVAINVMDYYKCKAEDKEACKNKLKETFDGEVENARV</sequence>
<comment type="subcellular location">
    <subcellularLocation>
        <location evidence="1">Cell membrane</location>
        <topology evidence="1">Multi-pass membrane protein</topology>
    </subcellularLocation>
</comment>
<organism evidence="9 10">
    <name type="scientific">Companilactobacillus nodensis DSM 19682 = JCM 14932 = NBRC 107160</name>
    <dbReference type="NCBI Taxonomy" id="1423775"/>
    <lineage>
        <taxon>Bacteria</taxon>
        <taxon>Bacillati</taxon>
        <taxon>Bacillota</taxon>
        <taxon>Bacilli</taxon>
        <taxon>Lactobacillales</taxon>
        <taxon>Lactobacillaceae</taxon>
        <taxon>Companilactobacillus</taxon>
    </lineage>
</organism>
<evidence type="ECO:0000256" key="1">
    <source>
        <dbReference type="ARBA" id="ARBA00004651"/>
    </source>
</evidence>
<feature type="transmembrane region" description="Helical" evidence="7">
    <location>
        <begin position="159"/>
        <end position="181"/>
    </location>
</feature>
<dbReference type="Pfam" id="PF00892">
    <property type="entry name" value="EamA"/>
    <property type="match status" value="2"/>
</dbReference>
<dbReference type="PATRIC" id="fig|1423775.4.peg.1076"/>
<feature type="transmembrane region" description="Helical" evidence="7">
    <location>
        <begin position="41"/>
        <end position="63"/>
    </location>
</feature>
<dbReference type="GO" id="GO:0005886">
    <property type="term" value="C:plasma membrane"/>
    <property type="evidence" value="ECO:0007669"/>
    <property type="project" value="UniProtKB-SubCell"/>
</dbReference>
<gene>
    <name evidence="9" type="ORF">FD03_GL001048</name>
</gene>